<dbReference type="AlphaFoldDB" id="A0AB35Y440"/>
<dbReference type="EMBL" id="JBBFGL010000006">
    <property type="protein sequence ID" value="MEJ5196100.1"/>
    <property type="molecule type" value="Genomic_DNA"/>
</dbReference>
<evidence type="ECO:0000313" key="2">
    <source>
        <dbReference type="EMBL" id="MEJ5196100.1"/>
    </source>
</evidence>
<proteinExistence type="predicted"/>
<organism evidence="2 3">
    <name type="scientific">Faecalibacterium wellingii</name>
    <dbReference type="NCBI Taxonomy" id="2929491"/>
    <lineage>
        <taxon>Bacteria</taxon>
        <taxon>Bacillati</taxon>
        <taxon>Bacillota</taxon>
        <taxon>Clostridia</taxon>
        <taxon>Eubacteriales</taxon>
        <taxon>Oscillospiraceae</taxon>
        <taxon>Faecalibacterium</taxon>
    </lineage>
</organism>
<dbReference type="RefSeq" id="WP_339395495.1">
    <property type="nucleotide sequence ID" value="NZ_JBBFGL010000006.1"/>
</dbReference>
<reference evidence="2" key="1">
    <citation type="submission" date="2024-03" db="EMBL/GenBank/DDBJ databases">
        <authorList>
            <person name="Plomp N."/>
            <person name="Harmsen H.J."/>
        </authorList>
    </citation>
    <scope>NUCLEOTIDE SEQUENCE</scope>
    <source>
        <strain evidence="2">HTF-128</strain>
    </source>
</reference>
<feature type="chain" id="PRO_5044311621" description="Carbohydrate-binding domain-containing protein" evidence="1">
    <location>
        <begin position="30"/>
        <end position="590"/>
    </location>
</feature>
<evidence type="ECO:0008006" key="4">
    <source>
        <dbReference type="Google" id="ProtNLM"/>
    </source>
</evidence>
<comment type="caution">
    <text evidence="2">The sequence shown here is derived from an EMBL/GenBank/DDBJ whole genome shotgun (WGS) entry which is preliminary data.</text>
</comment>
<feature type="signal peptide" evidence="1">
    <location>
        <begin position="1"/>
        <end position="29"/>
    </location>
</feature>
<evidence type="ECO:0000256" key="1">
    <source>
        <dbReference type="SAM" id="SignalP"/>
    </source>
</evidence>
<accession>A0AB35Y440</accession>
<gene>
    <name evidence="2" type="ORF">WF834_07900</name>
</gene>
<name>A0AB35Y440_9FIRM</name>
<keyword evidence="1" id="KW-0732">Signal</keyword>
<evidence type="ECO:0000313" key="3">
    <source>
        <dbReference type="Proteomes" id="UP001373196"/>
    </source>
</evidence>
<sequence length="590" mass="60831">MKQGKLIRRAVSAVLAGCMMFTLSAPALAESTDALMQLSTSGLAAQNDAVEKELATVTITGVYDPDIIRPFTIYATPDGARFSDGLNPMEACTLGYDGTTLTIDCKTTVPQEYNIKIALKEGVSLRITAEQGGTYQLGHNVTITGTADVTIEQNDNTLVAGDLTVDCTGALKITGSSTYGVCGALNVQNSSSVEVTGSCNNWLIGSGNITSDGTVTLQNSAHDGAAVAGDLTVKAGGKVAARAVQTAVVGNADITTDDDVALSAYDHTSSNRKDTASVAVVGKLTVHNSANVFVTIWSTGSSAIDQGADITSNGGVYVRCNAGENSQPIINGDTTITAGGEVQMNNSYGTGPAVNGTLNIEKSKGVSLDFRKADMAVNGNANITSSDMVTLSAGQKAVSGTLNYKPDFSGTEYNGYEVYANGTDITDLKAQQGGKLPDYTYTGSGSHLQITPVTRDAPIVDEGDAGSASGSDASADVGGALAAVALGSAAVWGGYEVATRVILNKLLPEGAAIPANRGQLALLVWNNAGRPEPAAQPAFADVADADMAKAAQWCAEQGIMEAKSADTFKPEGWTPKFKVIETWNKAFPKQ</sequence>
<protein>
    <recommendedName>
        <fullName evidence="4">Carbohydrate-binding domain-containing protein</fullName>
    </recommendedName>
</protein>
<dbReference type="Proteomes" id="UP001373196">
    <property type="component" value="Unassembled WGS sequence"/>
</dbReference>